<sequence length="283" mass="31240">MYETVSADDSETYTANGLLEQINVTRDASNYLWYLTDVNIQPNERFLKNEQYPILAFMSAGHALQVSSTDNYQFFSDGGRLIQVPNKCSCASANIAGVHSLIKGVRRGNRSNYVIATIRGSIRKMAIGRTKAIARTDGATDKQVKNEGGDRSGVFLFVVFQSGQAISEAGADDLGVMLVILWSQILVKGVAWQLRLGLDKITKNGADACLSNEVASALKSSRNELNGIKMLADYQPYMDFGCGPLFHLSTWGIRHPAIPIARIFLQIYFPQYTSWMIAGHGLW</sequence>
<accession>A0ACB7X3J8</accession>
<dbReference type="Proteomes" id="UP000828048">
    <property type="component" value="Chromosome 2"/>
</dbReference>
<dbReference type="EMBL" id="CM037152">
    <property type="protein sequence ID" value="KAH7835263.1"/>
    <property type="molecule type" value="Genomic_DNA"/>
</dbReference>
<gene>
    <name evidence="1" type="ORF">Vadar_024519</name>
</gene>
<evidence type="ECO:0000313" key="1">
    <source>
        <dbReference type="EMBL" id="KAH7835263.1"/>
    </source>
</evidence>
<proteinExistence type="predicted"/>
<keyword evidence="2" id="KW-1185">Reference proteome</keyword>
<comment type="caution">
    <text evidence="1">The sequence shown here is derived from an EMBL/GenBank/DDBJ whole genome shotgun (WGS) entry which is preliminary data.</text>
</comment>
<reference evidence="1 2" key="1">
    <citation type="journal article" date="2021" name="Hortic Res">
        <title>High-quality reference genome and annotation aids understanding of berry development for evergreen blueberry (Vaccinium darrowii).</title>
        <authorList>
            <person name="Yu J."/>
            <person name="Hulse-Kemp A.M."/>
            <person name="Babiker E."/>
            <person name="Staton M."/>
        </authorList>
    </citation>
    <scope>NUCLEOTIDE SEQUENCE [LARGE SCALE GENOMIC DNA]</scope>
    <source>
        <strain evidence="2">cv. NJ 8807/NJ 8810</strain>
        <tissue evidence="1">Young leaf</tissue>
    </source>
</reference>
<name>A0ACB7X3J8_9ERIC</name>
<organism evidence="1 2">
    <name type="scientific">Vaccinium darrowii</name>
    <dbReference type="NCBI Taxonomy" id="229202"/>
    <lineage>
        <taxon>Eukaryota</taxon>
        <taxon>Viridiplantae</taxon>
        <taxon>Streptophyta</taxon>
        <taxon>Embryophyta</taxon>
        <taxon>Tracheophyta</taxon>
        <taxon>Spermatophyta</taxon>
        <taxon>Magnoliopsida</taxon>
        <taxon>eudicotyledons</taxon>
        <taxon>Gunneridae</taxon>
        <taxon>Pentapetalae</taxon>
        <taxon>asterids</taxon>
        <taxon>Ericales</taxon>
        <taxon>Ericaceae</taxon>
        <taxon>Vaccinioideae</taxon>
        <taxon>Vaccinieae</taxon>
        <taxon>Vaccinium</taxon>
    </lineage>
</organism>
<protein>
    <submittedName>
        <fullName evidence="1">Uncharacterized protein</fullName>
    </submittedName>
</protein>
<evidence type="ECO:0000313" key="2">
    <source>
        <dbReference type="Proteomes" id="UP000828048"/>
    </source>
</evidence>